<dbReference type="Pfam" id="PF10263">
    <property type="entry name" value="SprT-like"/>
    <property type="match status" value="1"/>
</dbReference>
<dbReference type="InterPro" id="IPR035240">
    <property type="entry name" value="SprT_Zn_ribbon"/>
</dbReference>
<keyword evidence="9" id="KW-1185">Reference proteome</keyword>
<dbReference type="EMBL" id="BKAX01000008">
    <property type="protein sequence ID" value="GEQ06745.1"/>
    <property type="molecule type" value="Genomic_DNA"/>
</dbReference>
<dbReference type="GO" id="GO:0006950">
    <property type="term" value="P:response to stress"/>
    <property type="evidence" value="ECO:0007669"/>
    <property type="project" value="UniProtKB-ARBA"/>
</dbReference>
<dbReference type="InterPro" id="IPR006640">
    <property type="entry name" value="SprT-like_domain"/>
</dbReference>
<dbReference type="GO" id="GO:0005737">
    <property type="term" value="C:cytoplasm"/>
    <property type="evidence" value="ECO:0007669"/>
    <property type="project" value="UniProtKB-SubCell"/>
</dbReference>
<reference evidence="6 9" key="2">
    <citation type="submission" date="2019-07" db="EMBL/GenBank/DDBJ databases">
        <title>Whole genome shotgun sequence of Staphylococcus gallinarum NBRC 109767.</title>
        <authorList>
            <person name="Hosoyama A."/>
            <person name="Uohara A."/>
            <person name="Ohji S."/>
            <person name="Ichikawa N."/>
        </authorList>
    </citation>
    <scope>NUCLEOTIDE SEQUENCE [LARGE SCALE GENOMIC DNA]</scope>
    <source>
        <strain evidence="6 9">NBRC 109767</strain>
    </source>
</reference>
<dbReference type="EMBL" id="UHDK01000001">
    <property type="protein sequence ID" value="SUM34195.1"/>
    <property type="molecule type" value="Genomic_DNA"/>
</dbReference>
<dbReference type="RefSeq" id="WP_042739503.1">
    <property type="nucleotide sequence ID" value="NZ_BKAX01000008.1"/>
</dbReference>
<evidence type="ECO:0000313" key="9">
    <source>
        <dbReference type="Proteomes" id="UP000321057"/>
    </source>
</evidence>
<dbReference type="Proteomes" id="UP000255277">
    <property type="component" value="Unassembled WGS sequence"/>
</dbReference>
<protein>
    <recommendedName>
        <fullName evidence="4">Protein SprT-like</fullName>
    </recommendedName>
</protein>
<dbReference type="STRING" id="1293.SH09_09995"/>
<name>A0A0D0SP51_STAGA</name>
<proteinExistence type="inferred from homology"/>
<dbReference type="HAMAP" id="MF_00745">
    <property type="entry name" value="SprT_like"/>
    <property type="match status" value="1"/>
</dbReference>
<organism evidence="7 8">
    <name type="scientific">Staphylococcus gallinarum</name>
    <dbReference type="NCBI Taxonomy" id="1293"/>
    <lineage>
        <taxon>Bacteria</taxon>
        <taxon>Bacillati</taxon>
        <taxon>Bacillota</taxon>
        <taxon>Bacilli</taxon>
        <taxon>Bacillales</taxon>
        <taxon>Staphylococcaceae</taxon>
        <taxon>Staphylococcus</taxon>
    </lineage>
</organism>
<dbReference type="Proteomes" id="UP000321057">
    <property type="component" value="Unassembled WGS sequence"/>
</dbReference>
<dbReference type="InterPro" id="IPR023524">
    <property type="entry name" value="Uncharacterised_SprT-like"/>
</dbReference>
<evidence type="ECO:0000313" key="8">
    <source>
        <dbReference type="Proteomes" id="UP000255277"/>
    </source>
</evidence>
<reference evidence="7 8" key="1">
    <citation type="submission" date="2018-06" db="EMBL/GenBank/DDBJ databases">
        <authorList>
            <consortium name="Pathogen Informatics"/>
            <person name="Doyle S."/>
        </authorList>
    </citation>
    <scope>NUCLEOTIDE SEQUENCE [LARGE SCALE GENOMIC DNA]</scope>
    <source>
        <strain evidence="7 8">NCTC12195</strain>
    </source>
</reference>
<feature type="active site" evidence="4">
    <location>
        <position position="68"/>
    </location>
</feature>
<dbReference type="NCBIfam" id="NF003339">
    <property type="entry name" value="PRK04351.1"/>
    <property type="match status" value="1"/>
</dbReference>
<comment type="cofactor">
    <cofactor evidence="4">
        <name>Zn(2+)</name>
        <dbReference type="ChEBI" id="CHEBI:29105"/>
    </cofactor>
    <text evidence="4">Binds 1 zinc ion.</text>
</comment>
<comment type="subcellular location">
    <subcellularLocation>
        <location evidence="4">Cytoplasm</location>
    </subcellularLocation>
</comment>
<dbReference type="GO" id="GO:0008270">
    <property type="term" value="F:zinc ion binding"/>
    <property type="evidence" value="ECO:0007669"/>
    <property type="project" value="UniProtKB-UniRule"/>
</dbReference>
<comment type="similarity">
    <text evidence="4">Belongs to the SprT family.</text>
</comment>
<gene>
    <name evidence="7" type="ORF">NCTC12195_03709</name>
    <name evidence="6" type="ORF">SGA02_25730</name>
</gene>
<dbReference type="OrthoDB" id="9799909at2"/>
<keyword evidence="1 4" id="KW-0963">Cytoplasm</keyword>
<feature type="domain" description="SprT-like" evidence="5">
    <location>
        <begin position="4"/>
        <end position="147"/>
    </location>
</feature>
<evidence type="ECO:0000256" key="4">
    <source>
        <dbReference type="HAMAP-Rule" id="MF_00745"/>
    </source>
</evidence>
<dbReference type="AlphaFoldDB" id="A0A0D0SP51"/>
<dbReference type="Pfam" id="PF17283">
    <property type="entry name" value="Zn_ribbon_SprT"/>
    <property type="match status" value="1"/>
</dbReference>
<evidence type="ECO:0000256" key="1">
    <source>
        <dbReference type="ARBA" id="ARBA00022490"/>
    </source>
</evidence>
<evidence type="ECO:0000256" key="3">
    <source>
        <dbReference type="ARBA" id="ARBA00022833"/>
    </source>
</evidence>
<evidence type="ECO:0000256" key="2">
    <source>
        <dbReference type="ARBA" id="ARBA00022723"/>
    </source>
</evidence>
<keyword evidence="2 4" id="KW-0479">Metal-binding</keyword>
<feature type="binding site" evidence="4">
    <location>
        <position position="67"/>
    </location>
    <ligand>
        <name>Zn(2+)</name>
        <dbReference type="ChEBI" id="CHEBI:29105"/>
    </ligand>
</feature>
<evidence type="ECO:0000313" key="7">
    <source>
        <dbReference type="EMBL" id="SUM34195.1"/>
    </source>
</evidence>
<evidence type="ECO:0000313" key="6">
    <source>
        <dbReference type="EMBL" id="GEQ06745.1"/>
    </source>
</evidence>
<evidence type="ECO:0000259" key="5">
    <source>
        <dbReference type="SMART" id="SM00731"/>
    </source>
</evidence>
<dbReference type="SMART" id="SM00731">
    <property type="entry name" value="SprT"/>
    <property type="match status" value="1"/>
</dbReference>
<keyword evidence="3 4" id="KW-0862">Zinc</keyword>
<feature type="binding site" evidence="4">
    <location>
        <position position="71"/>
    </location>
    <ligand>
        <name>Zn(2+)</name>
        <dbReference type="ChEBI" id="CHEBI:29105"/>
    </ligand>
</feature>
<accession>A0A0D0SP51</accession>
<sequence length="148" mass="17454">MNNKELQRLTESISENLFNKKFKHKAYFNNRLRTTGGRYLLKSHNIEVNNKQFETYGTKAVIDIIKHELCHYHLHLEGKGYQHRDKDFKELSRITGAPRYCSAITNYEDRVKHVYQCNHCGTEFKRIRKVNTQKMVCGVCSGKLIEIC</sequence>